<gene>
    <name evidence="2" type="ORF">HP552_33280</name>
</gene>
<reference evidence="2 3" key="1">
    <citation type="submission" date="2020-05" db="EMBL/GenBank/DDBJ databases">
        <title>Genome Sequencing of Type Strains.</title>
        <authorList>
            <person name="Lemaire J.F."/>
            <person name="Inderbitzin P."/>
            <person name="Gregorio O.A."/>
            <person name="Collins S.B."/>
            <person name="Wespe N."/>
            <person name="Knight-Connoni V."/>
        </authorList>
    </citation>
    <scope>NUCLEOTIDE SEQUENCE [LARGE SCALE GENOMIC DNA]</scope>
    <source>
        <strain evidence="2 3">LMG 21957</strain>
    </source>
</reference>
<evidence type="ECO:0000313" key="3">
    <source>
        <dbReference type="Proteomes" id="UP000526125"/>
    </source>
</evidence>
<name>A0A7Y6EZT4_9BACL</name>
<feature type="domain" description="AbiJ-NTD3" evidence="1">
    <location>
        <begin position="90"/>
        <end position="253"/>
    </location>
</feature>
<dbReference type="AlphaFoldDB" id="A0A7Y6EZT4"/>
<keyword evidence="3" id="KW-1185">Reference proteome</keyword>
<protein>
    <recommendedName>
        <fullName evidence="1">AbiJ-NTD3 domain-containing protein</fullName>
    </recommendedName>
</protein>
<dbReference type="RefSeq" id="WP_175399592.1">
    <property type="nucleotide sequence ID" value="NZ_JABMCB010000206.1"/>
</dbReference>
<dbReference type="Proteomes" id="UP000526125">
    <property type="component" value="Unassembled WGS sequence"/>
</dbReference>
<comment type="caution">
    <text evidence="2">The sequence shown here is derived from an EMBL/GenBank/DDBJ whole genome shotgun (WGS) entry which is preliminary data.</text>
</comment>
<dbReference type="InterPro" id="IPR041427">
    <property type="entry name" value="AbiJ-NTD3"/>
</dbReference>
<accession>A0A7Y6EZT4</accession>
<organism evidence="2 3">
    <name type="scientific">Paenibacillus xylanilyticus</name>
    <dbReference type="NCBI Taxonomy" id="248903"/>
    <lineage>
        <taxon>Bacteria</taxon>
        <taxon>Bacillati</taxon>
        <taxon>Bacillota</taxon>
        <taxon>Bacilli</taxon>
        <taxon>Bacillales</taxon>
        <taxon>Paenibacillaceae</taxon>
        <taxon>Paenibacillus</taxon>
    </lineage>
</organism>
<dbReference type="Gene3D" id="3.40.960.10">
    <property type="entry name" value="VSR Endonuclease"/>
    <property type="match status" value="1"/>
</dbReference>
<dbReference type="Pfam" id="PF18860">
    <property type="entry name" value="AbiJ_NTD3"/>
    <property type="match status" value="1"/>
</dbReference>
<sequence>MNHTELVHNIAIVLASEVKSYDLPDICSSYGLDKGEDSEAFEGKARYIERRLRGKNHLFLIDLATRVAKDYNSIDLNRMLNTISPRGIFKVSQITRKNIIKEVLSSGYIEGDLNLIDFLKRTWDLDSMPSTDSRFPNATGDIAQHMIANDDWSYQELFEDILEIYNITDEQFIRFTEQIVHPSFRGEVDPQFIEKLNYYLAKDGFKMQVTSQISGYPLYAIIKTSTGVKGEFKNLIFAADGPKPEIVISDSINNEIAIVKNQEFCLVYDLPILDGLLWSELVTWWGDKESEEIGIDVERAIYKRLIRSLDEGPERNFFKFYFKHFRKQMGNKLPALIPQVYLHYDPYVTKLVLNETRLVRQRMDFLLLLPNKVRIVIEVDGKQHYSSEDNRPSPKKYAEMMKADRDLRLQGYEVFRFGGFEFINENNVEKMVFDFFSKLFVRYEIF</sequence>
<dbReference type="EMBL" id="JABMCB010000206">
    <property type="protein sequence ID" value="NUU80064.1"/>
    <property type="molecule type" value="Genomic_DNA"/>
</dbReference>
<evidence type="ECO:0000259" key="1">
    <source>
        <dbReference type="Pfam" id="PF18860"/>
    </source>
</evidence>
<evidence type="ECO:0000313" key="2">
    <source>
        <dbReference type="EMBL" id="NUU80064.1"/>
    </source>
</evidence>
<proteinExistence type="predicted"/>